<keyword evidence="13" id="KW-1185">Reference proteome</keyword>
<evidence type="ECO:0000256" key="2">
    <source>
        <dbReference type="ARBA" id="ARBA00008314"/>
    </source>
</evidence>
<organism evidence="12 13">
    <name type="scientific">Umbra pygmaea</name>
    <name type="common">Eastern mudminnow</name>
    <dbReference type="NCBI Taxonomy" id="75934"/>
    <lineage>
        <taxon>Eukaryota</taxon>
        <taxon>Metazoa</taxon>
        <taxon>Chordata</taxon>
        <taxon>Craniata</taxon>
        <taxon>Vertebrata</taxon>
        <taxon>Euteleostomi</taxon>
        <taxon>Actinopterygii</taxon>
        <taxon>Neopterygii</taxon>
        <taxon>Teleostei</taxon>
        <taxon>Protacanthopterygii</taxon>
        <taxon>Esociformes</taxon>
        <taxon>Umbridae</taxon>
        <taxon>Umbra</taxon>
    </lineage>
</organism>
<dbReference type="PROSITE" id="PS50002">
    <property type="entry name" value="SH3"/>
    <property type="match status" value="1"/>
</dbReference>
<dbReference type="SMART" id="SM00295">
    <property type="entry name" value="B41"/>
    <property type="match status" value="1"/>
</dbReference>
<dbReference type="InterPro" id="IPR000299">
    <property type="entry name" value="FERM_domain"/>
</dbReference>
<dbReference type="Gene3D" id="1.25.40.530">
    <property type="entry name" value="MyTH4 domain"/>
    <property type="match status" value="2"/>
</dbReference>
<dbReference type="InterPro" id="IPR035963">
    <property type="entry name" value="FERM_2"/>
</dbReference>
<name>A0ABD0XJE2_UMBPY</name>
<reference evidence="12 13" key="1">
    <citation type="submission" date="2024-06" db="EMBL/GenBank/DDBJ databases">
        <authorList>
            <person name="Pan Q."/>
            <person name="Wen M."/>
            <person name="Jouanno E."/>
            <person name="Zahm M."/>
            <person name="Klopp C."/>
            <person name="Cabau C."/>
            <person name="Louis A."/>
            <person name="Berthelot C."/>
            <person name="Parey E."/>
            <person name="Roest Crollius H."/>
            <person name="Montfort J."/>
            <person name="Robinson-Rechavi M."/>
            <person name="Bouchez O."/>
            <person name="Lampietro C."/>
            <person name="Lopez Roques C."/>
            <person name="Donnadieu C."/>
            <person name="Postlethwait J."/>
            <person name="Bobe J."/>
            <person name="Verreycken H."/>
            <person name="Guiguen Y."/>
        </authorList>
    </citation>
    <scope>NUCLEOTIDE SEQUENCE [LARGE SCALE GENOMIC DNA]</scope>
    <source>
        <strain evidence="12">Up_M1</strain>
        <tissue evidence="12">Testis</tissue>
    </source>
</reference>
<dbReference type="InterPro" id="IPR059004">
    <property type="entry name" value="MYO15"/>
</dbReference>
<feature type="compositionally biased region" description="Basic and acidic residues" evidence="8">
    <location>
        <begin position="636"/>
        <end position="649"/>
    </location>
</feature>
<feature type="region of interest" description="Disordered" evidence="8">
    <location>
        <begin position="624"/>
        <end position="698"/>
    </location>
</feature>
<dbReference type="GO" id="GO:0005737">
    <property type="term" value="C:cytoplasm"/>
    <property type="evidence" value="ECO:0007669"/>
    <property type="project" value="UniProtKB-SubCell"/>
</dbReference>
<feature type="compositionally biased region" description="Polar residues" evidence="8">
    <location>
        <begin position="670"/>
        <end position="679"/>
    </location>
</feature>
<dbReference type="EMBL" id="JAGEUA010000004">
    <property type="protein sequence ID" value="KAL0984074.1"/>
    <property type="molecule type" value="Genomic_DNA"/>
</dbReference>
<feature type="compositionally biased region" description="Pro residues" evidence="8">
    <location>
        <begin position="106"/>
        <end position="127"/>
    </location>
</feature>
<keyword evidence="4" id="KW-0963">Cytoplasm</keyword>
<dbReference type="InterPro" id="IPR011993">
    <property type="entry name" value="PH-like_dom_sf"/>
</dbReference>
<dbReference type="SUPFAM" id="SSF47031">
    <property type="entry name" value="Second domain of FERM"/>
    <property type="match status" value="1"/>
</dbReference>
<dbReference type="PANTHER" id="PTHR22692:SF16">
    <property type="entry name" value="MYOSIN XVB"/>
    <property type="match status" value="1"/>
</dbReference>
<keyword evidence="5" id="KW-0677">Repeat</keyword>
<accession>A0ABD0XJE2</accession>
<feature type="domain" description="FERM" evidence="10">
    <location>
        <begin position="899"/>
        <end position="1202"/>
    </location>
</feature>
<dbReference type="Pfam" id="PF26570">
    <property type="entry name" value="MYO15"/>
    <property type="match status" value="1"/>
</dbReference>
<evidence type="ECO:0000259" key="9">
    <source>
        <dbReference type="PROSITE" id="PS50002"/>
    </source>
</evidence>
<evidence type="ECO:0000256" key="1">
    <source>
        <dbReference type="ARBA" id="ARBA00004496"/>
    </source>
</evidence>
<evidence type="ECO:0000256" key="4">
    <source>
        <dbReference type="ARBA" id="ARBA00022490"/>
    </source>
</evidence>
<gene>
    <name evidence="12" type="ORF">UPYG_G00136730</name>
</gene>
<comment type="similarity">
    <text evidence="2">Belongs to the TRAFAC class myosin-kinesin ATPase superfamily. Myosin family.</text>
</comment>
<dbReference type="CDD" id="cd14473">
    <property type="entry name" value="FERM_B-lobe"/>
    <property type="match status" value="1"/>
</dbReference>
<dbReference type="PROSITE" id="PS51016">
    <property type="entry name" value="MYTH4"/>
    <property type="match status" value="1"/>
</dbReference>
<dbReference type="InterPro" id="IPR000857">
    <property type="entry name" value="MyTH4_dom"/>
</dbReference>
<dbReference type="PROSITE" id="PS50057">
    <property type="entry name" value="FERM_3"/>
    <property type="match status" value="1"/>
</dbReference>
<dbReference type="Pfam" id="PF00373">
    <property type="entry name" value="FERM_M"/>
    <property type="match status" value="1"/>
</dbReference>
<feature type="region of interest" description="Disordered" evidence="8">
    <location>
        <begin position="79"/>
        <end position="365"/>
    </location>
</feature>
<feature type="compositionally biased region" description="Polar residues" evidence="8">
    <location>
        <begin position="301"/>
        <end position="316"/>
    </location>
</feature>
<feature type="compositionally biased region" description="Pro residues" evidence="8">
    <location>
        <begin position="340"/>
        <end position="350"/>
    </location>
</feature>
<dbReference type="InterPro" id="IPR036028">
    <property type="entry name" value="SH3-like_dom_sf"/>
</dbReference>
<dbReference type="Pfam" id="PF07653">
    <property type="entry name" value="SH3_2"/>
    <property type="match status" value="1"/>
</dbReference>
<feature type="compositionally biased region" description="Pro residues" evidence="8">
    <location>
        <begin position="196"/>
        <end position="229"/>
    </location>
</feature>
<evidence type="ECO:0000256" key="3">
    <source>
        <dbReference type="ARBA" id="ARBA00022443"/>
    </source>
</evidence>
<dbReference type="InterPro" id="IPR051567">
    <property type="entry name" value="Unconventional_Myosin_ATPase"/>
</dbReference>
<evidence type="ECO:0000256" key="6">
    <source>
        <dbReference type="ARBA" id="ARBA00023203"/>
    </source>
</evidence>
<evidence type="ECO:0000259" key="11">
    <source>
        <dbReference type="PROSITE" id="PS51016"/>
    </source>
</evidence>
<proteinExistence type="inferred from homology"/>
<evidence type="ECO:0000256" key="7">
    <source>
        <dbReference type="PROSITE-ProRule" id="PRU00192"/>
    </source>
</evidence>
<evidence type="ECO:0008006" key="14">
    <source>
        <dbReference type="Google" id="ProtNLM"/>
    </source>
</evidence>
<keyword evidence="3 7" id="KW-0728">SH3 domain</keyword>
<dbReference type="InterPro" id="IPR001452">
    <property type="entry name" value="SH3_domain"/>
</dbReference>
<comment type="caution">
    <text evidence="12">The sequence shown here is derived from an EMBL/GenBank/DDBJ whole genome shotgun (WGS) entry which is preliminary data.</text>
</comment>
<comment type="subcellular location">
    <subcellularLocation>
        <location evidence="1">Cytoplasm</location>
    </subcellularLocation>
</comment>
<dbReference type="GO" id="GO:0003779">
    <property type="term" value="F:actin binding"/>
    <property type="evidence" value="ECO:0007669"/>
    <property type="project" value="UniProtKB-KW"/>
</dbReference>
<feature type="domain" description="MyTH4" evidence="11">
    <location>
        <begin position="740"/>
        <end position="893"/>
    </location>
</feature>
<evidence type="ECO:0000313" key="13">
    <source>
        <dbReference type="Proteomes" id="UP001557470"/>
    </source>
</evidence>
<dbReference type="SMART" id="SM00139">
    <property type="entry name" value="MyTH4"/>
    <property type="match status" value="1"/>
</dbReference>
<evidence type="ECO:0000256" key="8">
    <source>
        <dbReference type="SAM" id="MobiDB-lite"/>
    </source>
</evidence>
<protein>
    <recommendedName>
        <fullName evidence="14">Myosin XVB</fullName>
    </recommendedName>
</protein>
<dbReference type="InterPro" id="IPR038185">
    <property type="entry name" value="MyTH4_dom_sf"/>
</dbReference>
<dbReference type="SMART" id="SM00326">
    <property type="entry name" value="SH3"/>
    <property type="match status" value="1"/>
</dbReference>
<dbReference type="Pfam" id="PF00784">
    <property type="entry name" value="MyTH4"/>
    <property type="match status" value="1"/>
</dbReference>
<dbReference type="PRINTS" id="PR01217">
    <property type="entry name" value="PRICHEXTENSN"/>
</dbReference>
<dbReference type="AlphaFoldDB" id="A0ABD0XJE2"/>
<keyword evidence="6" id="KW-0009">Actin-binding</keyword>
<evidence type="ECO:0000259" key="10">
    <source>
        <dbReference type="PROSITE" id="PS50057"/>
    </source>
</evidence>
<dbReference type="SUPFAM" id="SSF50044">
    <property type="entry name" value="SH3-domain"/>
    <property type="match status" value="1"/>
</dbReference>
<sequence length="1208" mass="135721">MTMPGYSMGMPVNPAMPGYGAPMMPSMMTAAPVPMMPNMMMPQPAAPSLTPQQMAEQQQAFINQQALIMAQQMTMQAMTMSQQQAQEQQREQRRTANPRTVTPTRAPSPPPPAQTRPQPPAPAPTRPPIQKNEQPQMEHNIPEPERDVAFASPEQLESFKEKRAFFQKITTKPAAEVKPVKPRPAPSKPPNKTRPRSPPPAPKAVPPPPSPPATDPEPPSPPATPPPPSTSIRDIIKQYQSRPTPDPKPFEPVRVPARSFVKKSDPKEEALAILRSQGPVQTRKKEWVPIPPVKKDPLQPSPTSSRGPRSISNSMKQKQRSLADLFGSQGRSKNTQPAPLESPPPPPPPVYECMLDPPSRPAPTLNLLSEEDNVRSQLHRFSASVYFSYSTMPGKLLLRKEVFYPRERFNHPYALNLLCEQIMRDTYSDACVRISKEERRKMKDLLASFHVGTNISSVQDDNLKKRIVMAARDNWENYFSRLFPVKGNTNGDIQVLGVSHRGIRLLKVIRASGINPKHLRLLRSYSYAELLSVELRSEDTVEFSLKGEQLQLQSNKAVQITTMVSLFYQELIKGSDCVVALKSFVTDDKSLLNFRKGDIIKLLSMDSLQPGWLFGSIGGRSGLFPTDFTQPSPPPDYHHAHLDRREERRKSMRAPKLVAATGSPAPSHAPKTNSAQPSREGSLLGSDRSFRESVQTSDISEPQTFLMTEFAMKYFRDAATRMQGRGLLHGGRDFTEMVQYTTVPIQESLILYSDPELNSLAVQVFINVMQFMGDQPLGKHKSEGDCITHILKLGKEKEFLRDEIYCQVIRQTTNNPHRENCTRGWRLLNLVTGFFPCSGTLNPYVAQHLQIISQDSTNLYQELSKFCKDNLFRSLVHGGRRHVPSRVEMEAILAGRSSRLLPIKLPGEVDFPCKIRSFSVALEVVEELCTEMGIQDPNEVKDFSIYANKEQDGMVRPIHPDEYIFDFLLDDDSIYLSFHRVLWTRPLHFDNDLYLEFHFQQVLGEYLDGKLVLPHSDAKVTQQLAELSVLQHLAQGFTQELTVPKLKGYLPRQDAGSHNLQQIQSIARHELNAMQSLSPNDAKARFLECMSSLPLFGANIFLALKVTHASCPSPCLVAVNPEGVLFCHPKTQERIFVIPLEELQSLCSVKPKKEKKVPTVEIKYGNPGHPKTITVQLKQAKQLCHIIAVIMEELVRPPNHSSLSSLSH</sequence>
<dbReference type="PANTHER" id="PTHR22692">
    <property type="entry name" value="MYOSIN VII, XV"/>
    <property type="match status" value="1"/>
</dbReference>
<feature type="compositionally biased region" description="Basic and acidic residues" evidence="8">
    <location>
        <begin position="283"/>
        <end position="297"/>
    </location>
</feature>
<dbReference type="Gene3D" id="2.30.30.40">
    <property type="entry name" value="SH3 Domains"/>
    <property type="match status" value="1"/>
</dbReference>
<dbReference type="InterPro" id="IPR019749">
    <property type="entry name" value="Band_41_domain"/>
</dbReference>
<feature type="domain" description="SH3" evidence="9">
    <location>
        <begin position="573"/>
        <end position="634"/>
    </location>
</feature>
<evidence type="ECO:0000256" key="5">
    <source>
        <dbReference type="ARBA" id="ARBA00022737"/>
    </source>
</evidence>
<evidence type="ECO:0000313" key="12">
    <source>
        <dbReference type="EMBL" id="KAL0984074.1"/>
    </source>
</evidence>
<dbReference type="Proteomes" id="UP001557470">
    <property type="component" value="Unassembled WGS sequence"/>
</dbReference>
<dbReference type="InterPro" id="IPR019748">
    <property type="entry name" value="FERM_central"/>
</dbReference>
<dbReference type="Gene3D" id="2.30.29.30">
    <property type="entry name" value="Pleckstrin-homology domain (PH domain)/Phosphotyrosine-binding domain (PTB)"/>
    <property type="match status" value="1"/>
</dbReference>